<keyword evidence="1" id="KW-0732">Signal</keyword>
<feature type="signal peptide" evidence="1">
    <location>
        <begin position="1"/>
        <end position="18"/>
    </location>
</feature>
<sequence length="191" mass="21723">MTKRLALLVLTGLLSACASNTTPPSNMENMCDILSEKSGWKDALEKARSRWGAPPQIVLSIIYQESRFKHDAKPPKDHLLWVIPWGRVSSAYGYPQAKDEVWGEYKSQAGSTFASRDNFADAADFVAWYMDKARQINGTSKWDAYNQYLNYHEGWYGFQRGTYSSKSWLKNVALKVKARAEQYGAQYVGCR</sequence>
<protein>
    <recommendedName>
        <fullName evidence="2">Transglycosylase SLT domain-containing protein</fullName>
    </recommendedName>
</protein>
<proteinExistence type="predicted"/>
<dbReference type="InterPro" id="IPR023346">
    <property type="entry name" value="Lysozyme-like_dom_sf"/>
</dbReference>
<dbReference type="CDD" id="cd00442">
    <property type="entry name" value="Lyz-like"/>
    <property type="match status" value="1"/>
</dbReference>
<evidence type="ECO:0000256" key="1">
    <source>
        <dbReference type="SAM" id="SignalP"/>
    </source>
</evidence>
<dbReference type="RefSeq" id="WP_171588015.1">
    <property type="nucleotide sequence ID" value="NZ_JABGBO010000002.1"/>
</dbReference>
<dbReference type="EMBL" id="JABGBO010000002">
    <property type="protein sequence ID" value="NOL49054.1"/>
    <property type="molecule type" value="Genomic_DNA"/>
</dbReference>
<dbReference type="Proteomes" id="UP000541421">
    <property type="component" value="Unassembled WGS sequence"/>
</dbReference>
<feature type="chain" id="PRO_5031551738" description="Transglycosylase SLT domain-containing protein" evidence="1">
    <location>
        <begin position="19"/>
        <end position="191"/>
    </location>
</feature>
<name>A0A7Y4L8R1_9BURK</name>
<feature type="domain" description="Transglycosylase SLT" evidence="2">
    <location>
        <begin position="6"/>
        <end position="190"/>
    </location>
</feature>
<organism evidence="3 4">
    <name type="scientific">Pelistega europaea</name>
    <dbReference type="NCBI Taxonomy" id="106147"/>
    <lineage>
        <taxon>Bacteria</taxon>
        <taxon>Pseudomonadati</taxon>
        <taxon>Pseudomonadota</taxon>
        <taxon>Betaproteobacteria</taxon>
        <taxon>Burkholderiales</taxon>
        <taxon>Alcaligenaceae</taxon>
        <taxon>Pelistega</taxon>
    </lineage>
</organism>
<keyword evidence="4" id="KW-1185">Reference proteome</keyword>
<evidence type="ECO:0000313" key="3">
    <source>
        <dbReference type="EMBL" id="NOL49054.1"/>
    </source>
</evidence>
<dbReference type="InterPro" id="IPR045795">
    <property type="entry name" value="SLT_4"/>
</dbReference>
<reference evidence="3 4" key="1">
    <citation type="submission" date="2020-05" db="EMBL/GenBank/DDBJ databases">
        <authorList>
            <person name="Niu N."/>
        </authorList>
    </citation>
    <scope>NUCLEOTIDE SEQUENCE [LARGE SCALE GENOMIC DNA]</scope>
    <source>
        <strain evidence="3 4">LMG10982</strain>
    </source>
</reference>
<dbReference type="Pfam" id="PF19489">
    <property type="entry name" value="SLT_4"/>
    <property type="match status" value="1"/>
</dbReference>
<gene>
    <name evidence="3" type="ORF">HKX40_02705</name>
</gene>
<comment type="caution">
    <text evidence="3">The sequence shown here is derived from an EMBL/GenBank/DDBJ whole genome shotgun (WGS) entry which is preliminary data.</text>
</comment>
<evidence type="ECO:0000259" key="2">
    <source>
        <dbReference type="Pfam" id="PF19489"/>
    </source>
</evidence>
<dbReference type="SUPFAM" id="SSF53955">
    <property type="entry name" value="Lysozyme-like"/>
    <property type="match status" value="1"/>
</dbReference>
<dbReference type="Gene3D" id="1.10.530.10">
    <property type="match status" value="1"/>
</dbReference>
<dbReference type="PROSITE" id="PS51257">
    <property type="entry name" value="PROKAR_LIPOPROTEIN"/>
    <property type="match status" value="1"/>
</dbReference>
<accession>A0A7Y4L8R1</accession>
<dbReference type="AlphaFoldDB" id="A0A7Y4L8R1"/>
<evidence type="ECO:0000313" key="4">
    <source>
        <dbReference type="Proteomes" id="UP000541421"/>
    </source>
</evidence>